<dbReference type="STRING" id="869209.Tresu_1720"/>
<dbReference type="AlphaFoldDB" id="F2NT21"/>
<keyword evidence="2" id="KW-1185">Reference proteome</keyword>
<reference evidence="2" key="2">
    <citation type="submission" date="2011-04" db="EMBL/GenBank/DDBJ databases">
        <title>The complete genome of chromosome of Treponema succinifaciens DSM 2489.</title>
        <authorList>
            <person name="Lucas S."/>
            <person name="Copeland A."/>
            <person name="Lapidus A."/>
            <person name="Bruce D."/>
            <person name="Goodwin L."/>
            <person name="Pitluck S."/>
            <person name="Peters L."/>
            <person name="Kyrpides N."/>
            <person name="Mavromatis K."/>
            <person name="Ivanova N."/>
            <person name="Ovchinnikova G."/>
            <person name="Teshima H."/>
            <person name="Detter J.C."/>
            <person name="Tapia R."/>
            <person name="Han C."/>
            <person name="Land M."/>
            <person name="Hauser L."/>
            <person name="Markowitz V."/>
            <person name="Cheng J.-F."/>
            <person name="Hugenholtz P."/>
            <person name="Woyke T."/>
            <person name="Wu D."/>
            <person name="Gronow S."/>
            <person name="Wellnitz S."/>
            <person name="Brambilla E."/>
            <person name="Klenk H.-P."/>
            <person name="Eisen J.A."/>
        </authorList>
    </citation>
    <scope>NUCLEOTIDE SEQUENCE [LARGE SCALE GENOMIC DNA]</scope>
    <source>
        <strain evidence="2">ATCC 33096 / DSM 2489 / 6091</strain>
    </source>
</reference>
<proteinExistence type="predicted"/>
<evidence type="ECO:0000313" key="2">
    <source>
        <dbReference type="Proteomes" id="UP000006852"/>
    </source>
</evidence>
<dbReference type="RefSeq" id="WP_013701893.1">
    <property type="nucleotide sequence ID" value="NC_015385.1"/>
</dbReference>
<accession>F2NT21</accession>
<dbReference type="GeneID" id="302998867"/>
<sequence>MTEIERRLYGKCRTAFESSCGAEFRLYSNGKFSAEAMKILKSKDFSFSLEESEENQQSCFSAVLSTKESYACLCFIAKIRHEEKMEQDLKKIIDALAKNTEKDSE</sequence>
<protein>
    <submittedName>
        <fullName evidence="1">Uncharacterized protein</fullName>
    </submittedName>
</protein>
<dbReference type="Proteomes" id="UP000006852">
    <property type="component" value="Chromosome"/>
</dbReference>
<dbReference type="KEGG" id="tsu:Tresu_1720"/>
<dbReference type="HOGENOM" id="CLU_2235397_0_0_12"/>
<name>F2NT21_TRES6</name>
<gene>
    <name evidence="1" type="ordered locus">Tresu_1720</name>
</gene>
<reference evidence="1 2" key="1">
    <citation type="journal article" date="2011" name="Stand. Genomic Sci.">
        <title>Complete genome sequence of Treponema succinifaciens type strain (6091).</title>
        <authorList>
            <person name="Han C."/>
            <person name="Gronow S."/>
            <person name="Teshima H."/>
            <person name="Lapidus A."/>
            <person name="Nolan M."/>
            <person name="Lucas S."/>
            <person name="Hammon N."/>
            <person name="Deshpande S."/>
            <person name="Cheng J.F."/>
            <person name="Zeytun A."/>
            <person name="Tapia R."/>
            <person name="Goodwin L."/>
            <person name="Pitluck S."/>
            <person name="Liolios K."/>
            <person name="Pagani I."/>
            <person name="Ivanova N."/>
            <person name="Mavromatis K."/>
            <person name="Mikhailova N."/>
            <person name="Huntemann M."/>
            <person name="Pati A."/>
            <person name="Chen A."/>
            <person name="Palaniappan K."/>
            <person name="Land M."/>
            <person name="Hauser L."/>
            <person name="Brambilla E.M."/>
            <person name="Rohde M."/>
            <person name="Goker M."/>
            <person name="Woyke T."/>
            <person name="Bristow J."/>
            <person name="Eisen J.A."/>
            <person name="Markowitz V."/>
            <person name="Hugenholtz P."/>
            <person name="Kyrpides N.C."/>
            <person name="Klenk H.P."/>
            <person name="Detter J.C."/>
        </authorList>
    </citation>
    <scope>NUCLEOTIDE SEQUENCE [LARGE SCALE GENOMIC DNA]</scope>
    <source>
        <strain evidence="2">ATCC 33096 / DSM 2489 / 6091</strain>
    </source>
</reference>
<dbReference type="EMBL" id="CP002631">
    <property type="protein sequence ID" value="AEB14612.1"/>
    <property type="molecule type" value="Genomic_DNA"/>
</dbReference>
<organism evidence="1 2">
    <name type="scientific">Treponema succinifaciens (strain ATCC 33096 / DSM 2489 / 6091)</name>
    <dbReference type="NCBI Taxonomy" id="869209"/>
    <lineage>
        <taxon>Bacteria</taxon>
        <taxon>Pseudomonadati</taxon>
        <taxon>Spirochaetota</taxon>
        <taxon>Spirochaetia</taxon>
        <taxon>Spirochaetales</taxon>
        <taxon>Treponemataceae</taxon>
        <taxon>Treponema</taxon>
    </lineage>
</organism>
<evidence type="ECO:0000313" key="1">
    <source>
        <dbReference type="EMBL" id="AEB14612.1"/>
    </source>
</evidence>